<keyword evidence="3" id="KW-1185">Reference proteome</keyword>
<evidence type="ECO:0000313" key="2">
    <source>
        <dbReference type="EMBL" id="ROO90771.1"/>
    </source>
</evidence>
<dbReference type="AlphaFoldDB" id="A0A3N1DB77"/>
<feature type="compositionally biased region" description="Basic and acidic residues" evidence="1">
    <location>
        <begin position="196"/>
        <end position="206"/>
    </location>
</feature>
<protein>
    <submittedName>
        <fullName evidence="2">Uncharacterized protein</fullName>
    </submittedName>
</protein>
<reference evidence="2 3" key="1">
    <citation type="submission" date="2018-11" db="EMBL/GenBank/DDBJ databases">
        <title>Sequencing the genomes of 1000 actinobacteria strains.</title>
        <authorList>
            <person name="Klenk H.-P."/>
        </authorList>
    </citation>
    <scope>NUCLEOTIDE SEQUENCE [LARGE SCALE GENOMIC DNA]</scope>
    <source>
        <strain evidence="2 3">DSM 44254</strain>
    </source>
</reference>
<accession>A0A3N1DB77</accession>
<organism evidence="2 3">
    <name type="scientific">Actinocorallia herbida</name>
    <dbReference type="NCBI Taxonomy" id="58109"/>
    <lineage>
        <taxon>Bacteria</taxon>
        <taxon>Bacillati</taxon>
        <taxon>Actinomycetota</taxon>
        <taxon>Actinomycetes</taxon>
        <taxon>Streptosporangiales</taxon>
        <taxon>Thermomonosporaceae</taxon>
        <taxon>Actinocorallia</taxon>
    </lineage>
</organism>
<name>A0A3N1DB77_9ACTN</name>
<sequence length="206" mass="22367">MRDRSEPELLPTCATTAPDGIAAPRAHRVPHPGDRPVASARPLMAVADSGSWASVAQTPVRPARPGQAVPRPQDMATLLASFPEAATLFWGDSTHLWRALVRIDGRDDWVTADTLEHLGHALWTLLRTRRPSPGPHPHARPRRVRPAPPAPPLPAASRGPVQIRRSAADDYWPGLGHLSSSQDPGPRRPPGLLARLGDRVRSWRAA</sequence>
<gene>
    <name evidence="2" type="ORF">EDD29_8510</name>
</gene>
<feature type="region of interest" description="Disordered" evidence="1">
    <location>
        <begin position="1"/>
        <end position="33"/>
    </location>
</feature>
<comment type="caution">
    <text evidence="2">The sequence shown here is derived from an EMBL/GenBank/DDBJ whole genome shotgun (WGS) entry which is preliminary data.</text>
</comment>
<feature type="region of interest" description="Disordered" evidence="1">
    <location>
        <begin position="128"/>
        <end position="206"/>
    </location>
</feature>
<evidence type="ECO:0000256" key="1">
    <source>
        <dbReference type="SAM" id="MobiDB-lite"/>
    </source>
</evidence>
<dbReference type="Proteomes" id="UP000272400">
    <property type="component" value="Unassembled WGS sequence"/>
</dbReference>
<dbReference type="EMBL" id="RJKE01000001">
    <property type="protein sequence ID" value="ROO90771.1"/>
    <property type="molecule type" value="Genomic_DNA"/>
</dbReference>
<proteinExistence type="predicted"/>
<evidence type="ECO:0000313" key="3">
    <source>
        <dbReference type="Proteomes" id="UP000272400"/>
    </source>
</evidence>